<keyword evidence="2" id="KW-1185">Reference proteome</keyword>
<comment type="caution">
    <text evidence="1">The sequence shown here is derived from an EMBL/GenBank/DDBJ whole genome shotgun (WGS) entry which is preliminary data.</text>
</comment>
<dbReference type="Proteomes" id="UP000887229">
    <property type="component" value="Unassembled WGS sequence"/>
</dbReference>
<organism evidence="1 2">
    <name type="scientific">Emericellopsis atlantica</name>
    <dbReference type="NCBI Taxonomy" id="2614577"/>
    <lineage>
        <taxon>Eukaryota</taxon>
        <taxon>Fungi</taxon>
        <taxon>Dikarya</taxon>
        <taxon>Ascomycota</taxon>
        <taxon>Pezizomycotina</taxon>
        <taxon>Sordariomycetes</taxon>
        <taxon>Hypocreomycetidae</taxon>
        <taxon>Hypocreales</taxon>
        <taxon>Bionectriaceae</taxon>
        <taxon>Emericellopsis</taxon>
    </lineage>
</organism>
<evidence type="ECO:0000313" key="1">
    <source>
        <dbReference type="EMBL" id="KAG9257493.1"/>
    </source>
</evidence>
<accession>A0A9P7ZTS6</accession>
<name>A0A9P7ZTS6_9HYPO</name>
<proteinExistence type="predicted"/>
<reference evidence="1" key="1">
    <citation type="journal article" date="2021" name="IMA Fungus">
        <title>Genomic characterization of three marine fungi, including Emericellopsis atlantica sp. nov. with signatures of a generalist lifestyle and marine biomass degradation.</title>
        <authorList>
            <person name="Hagestad O.C."/>
            <person name="Hou L."/>
            <person name="Andersen J.H."/>
            <person name="Hansen E.H."/>
            <person name="Altermark B."/>
            <person name="Li C."/>
            <person name="Kuhnert E."/>
            <person name="Cox R.J."/>
            <person name="Crous P.W."/>
            <person name="Spatafora J.W."/>
            <person name="Lail K."/>
            <person name="Amirebrahimi M."/>
            <person name="Lipzen A."/>
            <person name="Pangilinan J."/>
            <person name="Andreopoulos W."/>
            <person name="Hayes R.D."/>
            <person name="Ng V."/>
            <person name="Grigoriev I.V."/>
            <person name="Jackson S.A."/>
            <person name="Sutton T.D.S."/>
            <person name="Dobson A.D.W."/>
            <person name="Rama T."/>
        </authorList>
    </citation>
    <scope>NUCLEOTIDE SEQUENCE</scope>
    <source>
        <strain evidence="1">TS7</strain>
    </source>
</reference>
<dbReference type="EMBL" id="MU251245">
    <property type="protein sequence ID" value="KAG9257493.1"/>
    <property type="molecule type" value="Genomic_DNA"/>
</dbReference>
<protein>
    <submittedName>
        <fullName evidence="1">Uncharacterized protein</fullName>
    </submittedName>
</protein>
<dbReference type="RefSeq" id="XP_046121417.1">
    <property type="nucleotide sequence ID" value="XM_046261953.1"/>
</dbReference>
<dbReference type="AlphaFoldDB" id="A0A9P7ZTS6"/>
<sequence length="140" mass="15319">MASGEARSLAPLELRMRRSRRFFPAWGTIRDRDGHWNAGAPPAGERGRYRGGELLSGWSPTSAAMMSATGKCSPIRPRFLALRACLTYILGSWPAQRAQSLKDEEPLATLTFNPEFTPSGVEQLVAIITSSADQFVSQHG</sequence>
<gene>
    <name evidence="1" type="ORF">F5Z01DRAFT_633433</name>
</gene>
<evidence type="ECO:0000313" key="2">
    <source>
        <dbReference type="Proteomes" id="UP000887229"/>
    </source>
</evidence>
<dbReference type="GeneID" id="70292856"/>